<evidence type="ECO:0000256" key="2">
    <source>
        <dbReference type="ARBA" id="ARBA00022448"/>
    </source>
</evidence>
<feature type="transmembrane region" description="Helical" evidence="6">
    <location>
        <begin position="135"/>
        <end position="158"/>
    </location>
</feature>
<keyword evidence="4 6" id="KW-1133">Transmembrane helix</keyword>
<sequence>MSEKQLALQDTVVKNAKLDRDGRAAKGIDDATRALHPTWKVERLADYVHLGQSQFRASLRAQFSEVMFYGRSKEIKKEMKKAFSQDVKCRSSIIVGQLMEKYNRNAEDVCKDLHKALQATIRCYDDHEDISGSKFYVVFLTMFATIGGLLFGYDTGIISGSMLLMKDYFNLTTVYQEAIVSATIGAAALFALIAGIITERFGRKVVIMIASFVFTGGAIMMALSNSKELLLVGRLVVGAGIEYSSHGVNLEFLLAENIRTQENVRVTNATN</sequence>
<dbReference type="InterPro" id="IPR050814">
    <property type="entry name" value="Myo-inositol_Transporter"/>
</dbReference>
<dbReference type="Proteomes" id="UP000507470">
    <property type="component" value="Unassembled WGS sequence"/>
</dbReference>
<keyword evidence="2" id="KW-0813">Transport</keyword>
<evidence type="ECO:0000256" key="1">
    <source>
        <dbReference type="ARBA" id="ARBA00004141"/>
    </source>
</evidence>
<evidence type="ECO:0000259" key="7">
    <source>
        <dbReference type="PROSITE" id="PS50850"/>
    </source>
</evidence>
<dbReference type="SUPFAM" id="SSF103473">
    <property type="entry name" value="MFS general substrate transporter"/>
    <property type="match status" value="1"/>
</dbReference>
<dbReference type="InterPro" id="IPR049012">
    <property type="entry name" value="Mutator_transp_dom"/>
</dbReference>
<dbReference type="EMBL" id="CACVKT020009075">
    <property type="protein sequence ID" value="CAC5420084.1"/>
    <property type="molecule type" value="Genomic_DNA"/>
</dbReference>
<dbReference type="InterPro" id="IPR020846">
    <property type="entry name" value="MFS_dom"/>
</dbReference>
<evidence type="ECO:0000256" key="4">
    <source>
        <dbReference type="ARBA" id="ARBA00022989"/>
    </source>
</evidence>
<dbReference type="AlphaFoldDB" id="A0A6J8EHI4"/>
<evidence type="ECO:0000256" key="6">
    <source>
        <dbReference type="SAM" id="Phobius"/>
    </source>
</evidence>
<dbReference type="GO" id="GO:0016324">
    <property type="term" value="C:apical plasma membrane"/>
    <property type="evidence" value="ECO:0007669"/>
    <property type="project" value="TreeGrafter"/>
</dbReference>
<feature type="transmembrane region" description="Helical" evidence="6">
    <location>
        <begin position="178"/>
        <end position="198"/>
    </location>
</feature>
<proteinExistence type="predicted"/>
<reference evidence="8 9" key="1">
    <citation type="submission" date="2020-06" db="EMBL/GenBank/DDBJ databases">
        <authorList>
            <person name="Li R."/>
            <person name="Bekaert M."/>
        </authorList>
    </citation>
    <scope>NUCLEOTIDE SEQUENCE [LARGE SCALE GENOMIC DNA]</scope>
    <source>
        <strain evidence="9">wild</strain>
    </source>
</reference>
<dbReference type="Pfam" id="PF00083">
    <property type="entry name" value="Sugar_tr"/>
    <property type="match status" value="1"/>
</dbReference>
<dbReference type="Gene3D" id="1.20.1250.20">
    <property type="entry name" value="MFS general substrate transporter like domains"/>
    <property type="match status" value="1"/>
</dbReference>
<comment type="subcellular location">
    <subcellularLocation>
        <location evidence="1">Membrane</location>
        <topology evidence="1">Multi-pass membrane protein</topology>
    </subcellularLocation>
</comment>
<organism evidence="8 9">
    <name type="scientific">Mytilus coruscus</name>
    <name type="common">Sea mussel</name>
    <dbReference type="NCBI Taxonomy" id="42192"/>
    <lineage>
        <taxon>Eukaryota</taxon>
        <taxon>Metazoa</taxon>
        <taxon>Spiralia</taxon>
        <taxon>Lophotrochozoa</taxon>
        <taxon>Mollusca</taxon>
        <taxon>Bivalvia</taxon>
        <taxon>Autobranchia</taxon>
        <taxon>Pteriomorphia</taxon>
        <taxon>Mytilida</taxon>
        <taxon>Mytiloidea</taxon>
        <taxon>Mytilidae</taxon>
        <taxon>Mytilinae</taxon>
        <taxon>Mytilus</taxon>
    </lineage>
</organism>
<dbReference type="GO" id="GO:0005366">
    <property type="term" value="F:myo-inositol:proton symporter activity"/>
    <property type="evidence" value="ECO:0007669"/>
    <property type="project" value="TreeGrafter"/>
</dbReference>
<accession>A0A6J8EHI4</accession>
<gene>
    <name evidence="8" type="ORF">MCOR_52351</name>
</gene>
<dbReference type="Pfam" id="PF20700">
    <property type="entry name" value="Mutator"/>
    <property type="match status" value="1"/>
</dbReference>
<evidence type="ECO:0000313" key="8">
    <source>
        <dbReference type="EMBL" id="CAC5420084.1"/>
    </source>
</evidence>
<evidence type="ECO:0000256" key="3">
    <source>
        <dbReference type="ARBA" id="ARBA00022692"/>
    </source>
</evidence>
<dbReference type="PROSITE" id="PS50850">
    <property type="entry name" value="MFS"/>
    <property type="match status" value="1"/>
</dbReference>
<evidence type="ECO:0000256" key="5">
    <source>
        <dbReference type="ARBA" id="ARBA00023136"/>
    </source>
</evidence>
<dbReference type="PRINTS" id="PR00171">
    <property type="entry name" value="SUGRTRNSPORT"/>
</dbReference>
<dbReference type="PANTHER" id="PTHR48020:SF12">
    <property type="entry name" value="PROTON MYO-INOSITOL COTRANSPORTER"/>
    <property type="match status" value="1"/>
</dbReference>
<dbReference type="InterPro" id="IPR005828">
    <property type="entry name" value="MFS_sugar_transport-like"/>
</dbReference>
<dbReference type="OrthoDB" id="4142200at2759"/>
<dbReference type="InterPro" id="IPR003663">
    <property type="entry name" value="Sugar/inositol_transpt"/>
</dbReference>
<feature type="transmembrane region" description="Helical" evidence="6">
    <location>
        <begin position="205"/>
        <end position="223"/>
    </location>
</feature>
<protein>
    <submittedName>
        <fullName evidence="8">SLC2A13</fullName>
    </submittedName>
</protein>
<evidence type="ECO:0000313" key="9">
    <source>
        <dbReference type="Proteomes" id="UP000507470"/>
    </source>
</evidence>
<keyword evidence="3 6" id="KW-0812">Transmembrane</keyword>
<feature type="domain" description="Major facilitator superfamily (MFS) profile" evidence="7">
    <location>
        <begin position="140"/>
        <end position="271"/>
    </location>
</feature>
<dbReference type="PANTHER" id="PTHR48020">
    <property type="entry name" value="PROTON MYO-INOSITOL COTRANSPORTER"/>
    <property type="match status" value="1"/>
</dbReference>
<dbReference type="InterPro" id="IPR036259">
    <property type="entry name" value="MFS_trans_sf"/>
</dbReference>
<keyword evidence="9" id="KW-1185">Reference proteome</keyword>
<keyword evidence="5 6" id="KW-0472">Membrane</keyword>
<name>A0A6J8EHI4_MYTCO</name>